<dbReference type="OrthoDB" id="3190266at2"/>
<dbReference type="InterPro" id="IPR029016">
    <property type="entry name" value="GAF-like_dom_sf"/>
</dbReference>
<evidence type="ECO:0000313" key="2">
    <source>
        <dbReference type="EMBL" id="KAA1400258.1"/>
    </source>
</evidence>
<dbReference type="Pfam" id="PF13185">
    <property type="entry name" value="GAF_2"/>
    <property type="match status" value="1"/>
</dbReference>
<organism evidence="2 3">
    <name type="scientific">Aeromicrobium ginsengisoli</name>
    <dbReference type="NCBI Taxonomy" id="363867"/>
    <lineage>
        <taxon>Bacteria</taxon>
        <taxon>Bacillati</taxon>
        <taxon>Actinomycetota</taxon>
        <taxon>Actinomycetes</taxon>
        <taxon>Propionibacteriales</taxon>
        <taxon>Nocardioidaceae</taxon>
        <taxon>Aeromicrobium</taxon>
    </lineage>
</organism>
<dbReference type="Pfam" id="PF13556">
    <property type="entry name" value="HTH_30"/>
    <property type="match status" value="1"/>
</dbReference>
<feature type="domain" description="GAF" evidence="1">
    <location>
        <begin position="31"/>
        <end position="184"/>
    </location>
</feature>
<dbReference type="PANTHER" id="PTHR33744:SF1">
    <property type="entry name" value="DNA-BINDING TRANSCRIPTIONAL ACTIVATOR ADER"/>
    <property type="match status" value="1"/>
</dbReference>
<protein>
    <submittedName>
        <fullName evidence="2">GAF domain-containing protein</fullName>
    </submittedName>
</protein>
<gene>
    <name evidence="2" type="ORF">ESP70_005910</name>
</gene>
<dbReference type="SMART" id="SM00065">
    <property type="entry name" value="GAF"/>
    <property type="match status" value="1"/>
</dbReference>
<dbReference type="InterPro" id="IPR025736">
    <property type="entry name" value="PucR_C-HTH_dom"/>
</dbReference>
<dbReference type="RefSeq" id="WP_149688352.1">
    <property type="nucleotide sequence ID" value="NZ_SDPQ02000001.1"/>
</dbReference>
<name>A0A5M4FJX7_9ACTN</name>
<dbReference type="Proteomes" id="UP000380867">
    <property type="component" value="Unassembled WGS sequence"/>
</dbReference>
<keyword evidence="3" id="KW-1185">Reference proteome</keyword>
<dbReference type="SUPFAM" id="SSF55781">
    <property type="entry name" value="GAF domain-like"/>
    <property type="match status" value="1"/>
</dbReference>
<dbReference type="EMBL" id="SDPQ02000001">
    <property type="protein sequence ID" value="KAA1400258.1"/>
    <property type="molecule type" value="Genomic_DNA"/>
</dbReference>
<dbReference type="PANTHER" id="PTHR33744">
    <property type="entry name" value="CARBOHYDRATE DIACID REGULATOR"/>
    <property type="match status" value="1"/>
</dbReference>
<reference evidence="2" key="1">
    <citation type="submission" date="2019-09" db="EMBL/GenBank/DDBJ databases">
        <authorList>
            <person name="Li J."/>
        </authorList>
    </citation>
    <scope>NUCLEOTIDE SEQUENCE [LARGE SCALE GENOMIC DNA]</scope>
    <source>
        <strain evidence="2">JCM 14732</strain>
    </source>
</reference>
<dbReference type="InterPro" id="IPR003018">
    <property type="entry name" value="GAF"/>
</dbReference>
<accession>A0A5M4FJX7</accession>
<dbReference type="Gene3D" id="1.10.10.2840">
    <property type="entry name" value="PucR C-terminal helix-turn-helix domain"/>
    <property type="match status" value="1"/>
</dbReference>
<evidence type="ECO:0000259" key="1">
    <source>
        <dbReference type="SMART" id="SM00065"/>
    </source>
</evidence>
<dbReference type="AlphaFoldDB" id="A0A5M4FJX7"/>
<dbReference type="InterPro" id="IPR051448">
    <property type="entry name" value="CdaR-like_regulators"/>
</dbReference>
<comment type="caution">
    <text evidence="2">The sequence shown here is derived from an EMBL/GenBank/DDBJ whole genome shotgun (WGS) entry which is preliminary data.</text>
</comment>
<sequence length="578" mass="62066">MTAHTVEDNKGFERSLLSVAYRAADLAVMESSDEVISAVVRGAREMFGSDVAYFTMHDEKTDEFYVRQTEGFLSEAFINDRSTIRGFGIYGFIIDHLRPFWTSDYEHDGRFRHHPINVSSIHAEGIAALAGAPARLPGRPMPAVVFVGFRSVRDFSDDEIALLVAWGKVGGAAVENALRREALAAEIAEIGAAAEAHRSEASALRHMADVQGRLAEISMNGGTLDELVEALSEILRAPVAVRDESHGTQSASAQPVTGADLDAAASESFEARHAVVAGSAGVAAIRGQTQFLGSVVARFGQPPVASDLQTLEVGAIHIAGLMLSRDRLVAASNRAMADIVIGLLREPQDDLEGLAVHAARHGVQLQDSIRMYVVDVGGLASGRALERVRQELGNAPGLVGFFNGSLVLLASEERADDTGGRLLRALSREDVKPTVAVSSDVADPIRLPGAFTNVQRSLRLALALGRRGEVVFEAELAPYATVFGRLSADELDSYLEGLIGPLLAYDRGRGTDLATTLRIYLTAGESVRGTADATFLHPNTVRQRLATITSVLPALEDPERRLDIHLALRLHALRHQSV</sequence>
<proteinExistence type="predicted"/>
<dbReference type="Gene3D" id="3.30.450.40">
    <property type="match status" value="1"/>
</dbReference>
<evidence type="ECO:0000313" key="3">
    <source>
        <dbReference type="Proteomes" id="UP000380867"/>
    </source>
</evidence>
<dbReference type="InterPro" id="IPR042070">
    <property type="entry name" value="PucR_C-HTH_sf"/>
</dbReference>